<sequence length="183" mass="18280">MKKALLGAVAALAIAAMAAPAMAGPIGAGSTLSITGVNSVSETQITFPSEGSLLVSTGDFAALGTCFECVELQTITYAPTVNGGLLFTITNNLLTTSFSLDDGATVTEVAGSPGTLNIVGTGTASLTGYDDTIGTLAFSTQNGLAQNVTFSATVTAVPEPASLALFGTALLGMGLVRRARRKV</sequence>
<protein>
    <submittedName>
        <fullName evidence="3">PEP-CTERM sorting domain-containing protein</fullName>
    </submittedName>
</protein>
<keyword evidence="1" id="KW-0732">Signal</keyword>
<dbReference type="NCBIfam" id="TIGR02595">
    <property type="entry name" value="PEP_CTERM"/>
    <property type="match status" value="1"/>
</dbReference>
<comment type="caution">
    <text evidence="3">The sequence shown here is derived from an EMBL/GenBank/DDBJ whole genome shotgun (WGS) entry which is preliminary data.</text>
</comment>
<feature type="chain" id="PRO_5046246420" evidence="1">
    <location>
        <begin position="24"/>
        <end position="183"/>
    </location>
</feature>
<evidence type="ECO:0000256" key="1">
    <source>
        <dbReference type="SAM" id="SignalP"/>
    </source>
</evidence>
<dbReference type="RefSeq" id="WP_168033362.1">
    <property type="nucleotide sequence ID" value="NZ_JAAVNE010000033.1"/>
</dbReference>
<dbReference type="InterPro" id="IPR013424">
    <property type="entry name" value="Ice-binding_C"/>
</dbReference>
<accession>A0ABX1E6L4</accession>
<dbReference type="EMBL" id="JAAVNE010000033">
    <property type="protein sequence ID" value="NKC32829.1"/>
    <property type="molecule type" value="Genomic_DNA"/>
</dbReference>
<dbReference type="Pfam" id="PF07589">
    <property type="entry name" value="PEP-CTERM"/>
    <property type="match status" value="1"/>
</dbReference>
<dbReference type="Proteomes" id="UP000787635">
    <property type="component" value="Unassembled WGS sequence"/>
</dbReference>
<evidence type="ECO:0000313" key="3">
    <source>
        <dbReference type="EMBL" id="NKC32829.1"/>
    </source>
</evidence>
<feature type="domain" description="Ice-binding protein C-terminal" evidence="2">
    <location>
        <begin position="156"/>
        <end position="178"/>
    </location>
</feature>
<gene>
    <name evidence="3" type="ORF">HEQ75_18335</name>
</gene>
<keyword evidence="4" id="KW-1185">Reference proteome</keyword>
<proteinExistence type="predicted"/>
<feature type="signal peptide" evidence="1">
    <location>
        <begin position="1"/>
        <end position="23"/>
    </location>
</feature>
<evidence type="ECO:0000313" key="4">
    <source>
        <dbReference type="Proteomes" id="UP000787635"/>
    </source>
</evidence>
<reference evidence="3 4" key="1">
    <citation type="submission" date="2020-03" db="EMBL/GenBank/DDBJ databases">
        <title>Roseomonas selenitidurans sp. nov. isolated from urban soil.</title>
        <authorList>
            <person name="Liu H."/>
        </authorList>
    </citation>
    <scope>NUCLEOTIDE SEQUENCE [LARGE SCALE GENOMIC DNA]</scope>
    <source>
        <strain evidence="3 4">BU-1</strain>
    </source>
</reference>
<name>A0ABX1E6L4_9PROT</name>
<evidence type="ECO:0000259" key="2">
    <source>
        <dbReference type="Pfam" id="PF07589"/>
    </source>
</evidence>
<organism evidence="3 4">
    <name type="scientific">Falsiroseomonas selenitidurans</name>
    <dbReference type="NCBI Taxonomy" id="2716335"/>
    <lineage>
        <taxon>Bacteria</taxon>
        <taxon>Pseudomonadati</taxon>
        <taxon>Pseudomonadota</taxon>
        <taxon>Alphaproteobacteria</taxon>
        <taxon>Acetobacterales</taxon>
        <taxon>Roseomonadaceae</taxon>
        <taxon>Falsiroseomonas</taxon>
    </lineage>
</organism>